<evidence type="ECO:0000313" key="3">
    <source>
        <dbReference type="Proteomes" id="UP000762676"/>
    </source>
</evidence>
<comment type="caution">
    <text evidence="2">The sequence shown here is derived from an EMBL/GenBank/DDBJ whole genome shotgun (WGS) entry which is preliminary data.</text>
</comment>
<keyword evidence="3" id="KW-1185">Reference proteome</keyword>
<sequence length="126" mass="14265">MLSGVFQPWTNLVILLLLLFLSPKVTAQGTTGQRCVKPLMPSPITETTPVGTELLTVFADLDMTWRFELNPTLKQLTPYLQFNRSEPTDTSFVLSLAKPMDLEEIQGLVVWWYYLSLALPLFISDT</sequence>
<protein>
    <submittedName>
        <fullName evidence="2">Uncharacterized protein</fullName>
    </submittedName>
</protein>
<dbReference type="EMBL" id="BMAT01007535">
    <property type="protein sequence ID" value="GFR66367.1"/>
    <property type="molecule type" value="Genomic_DNA"/>
</dbReference>
<gene>
    <name evidence="2" type="ORF">ElyMa_003680700</name>
</gene>
<organism evidence="2 3">
    <name type="scientific">Elysia marginata</name>
    <dbReference type="NCBI Taxonomy" id="1093978"/>
    <lineage>
        <taxon>Eukaryota</taxon>
        <taxon>Metazoa</taxon>
        <taxon>Spiralia</taxon>
        <taxon>Lophotrochozoa</taxon>
        <taxon>Mollusca</taxon>
        <taxon>Gastropoda</taxon>
        <taxon>Heterobranchia</taxon>
        <taxon>Euthyneura</taxon>
        <taxon>Panpulmonata</taxon>
        <taxon>Sacoglossa</taxon>
        <taxon>Placobranchoidea</taxon>
        <taxon>Plakobranchidae</taxon>
        <taxon>Elysia</taxon>
    </lineage>
</organism>
<feature type="signal peptide" evidence="1">
    <location>
        <begin position="1"/>
        <end position="27"/>
    </location>
</feature>
<accession>A0AAV4EYZ5</accession>
<evidence type="ECO:0000313" key="2">
    <source>
        <dbReference type="EMBL" id="GFR66367.1"/>
    </source>
</evidence>
<evidence type="ECO:0000256" key="1">
    <source>
        <dbReference type="SAM" id="SignalP"/>
    </source>
</evidence>
<dbReference type="AlphaFoldDB" id="A0AAV4EYZ5"/>
<dbReference type="Proteomes" id="UP000762676">
    <property type="component" value="Unassembled WGS sequence"/>
</dbReference>
<feature type="chain" id="PRO_5043752668" evidence="1">
    <location>
        <begin position="28"/>
        <end position="126"/>
    </location>
</feature>
<name>A0AAV4EYZ5_9GAST</name>
<reference evidence="2 3" key="1">
    <citation type="journal article" date="2021" name="Elife">
        <title>Chloroplast acquisition without the gene transfer in kleptoplastic sea slugs, Plakobranchus ocellatus.</title>
        <authorList>
            <person name="Maeda T."/>
            <person name="Takahashi S."/>
            <person name="Yoshida T."/>
            <person name="Shimamura S."/>
            <person name="Takaki Y."/>
            <person name="Nagai Y."/>
            <person name="Toyoda A."/>
            <person name="Suzuki Y."/>
            <person name="Arimoto A."/>
            <person name="Ishii H."/>
            <person name="Satoh N."/>
            <person name="Nishiyama T."/>
            <person name="Hasebe M."/>
            <person name="Maruyama T."/>
            <person name="Minagawa J."/>
            <person name="Obokata J."/>
            <person name="Shigenobu S."/>
        </authorList>
    </citation>
    <scope>NUCLEOTIDE SEQUENCE [LARGE SCALE GENOMIC DNA]</scope>
</reference>
<keyword evidence="1" id="KW-0732">Signal</keyword>
<proteinExistence type="predicted"/>